<proteinExistence type="inferred from homology"/>
<dbReference type="Proteomes" id="UP000481454">
    <property type="component" value="Unassembled WGS sequence"/>
</dbReference>
<dbReference type="Gene3D" id="3.40.50.300">
    <property type="entry name" value="P-loop containing nucleotide triphosphate hydrolases"/>
    <property type="match status" value="1"/>
</dbReference>
<feature type="domain" description="SF4 helicase" evidence="12">
    <location>
        <begin position="213"/>
        <end position="437"/>
    </location>
</feature>
<dbReference type="SUPFAM" id="SSF52540">
    <property type="entry name" value="P-loop containing nucleoside triphosphate hydrolases"/>
    <property type="match status" value="1"/>
</dbReference>
<keyword evidence="5" id="KW-0347">Helicase</keyword>
<keyword evidence="4" id="KW-0378">Hydrolase</keyword>
<dbReference type="GO" id="GO:0005829">
    <property type="term" value="C:cytosol"/>
    <property type="evidence" value="ECO:0007669"/>
    <property type="project" value="TreeGrafter"/>
</dbReference>
<dbReference type="EMBL" id="JAALLZ010000006">
    <property type="protein sequence ID" value="NGU31183.1"/>
    <property type="molecule type" value="Genomic_DNA"/>
</dbReference>
<evidence type="ECO:0000256" key="4">
    <source>
        <dbReference type="ARBA" id="ARBA00022801"/>
    </source>
</evidence>
<keyword evidence="7" id="KW-0238">DNA-binding</keyword>
<comment type="catalytic activity">
    <reaction evidence="10">
        <text>ATP + H2O = ADP + phosphate + H(+)</text>
        <dbReference type="Rhea" id="RHEA:13065"/>
        <dbReference type="ChEBI" id="CHEBI:15377"/>
        <dbReference type="ChEBI" id="CHEBI:15378"/>
        <dbReference type="ChEBI" id="CHEBI:30616"/>
        <dbReference type="ChEBI" id="CHEBI:43474"/>
        <dbReference type="ChEBI" id="CHEBI:456216"/>
        <dbReference type="EC" id="5.6.2.3"/>
    </reaction>
</comment>
<evidence type="ECO:0000313" key="13">
    <source>
        <dbReference type="EMBL" id="NGU31183.1"/>
    </source>
</evidence>
<gene>
    <name evidence="13" type="ORF">G6Z34_13920</name>
</gene>
<keyword evidence="3" id="KW-0547">Nucleotide-binding</keyword>
<evidence type="ECO:0000256" key="6">
    <source>
        <dbReference type="ARBA" id="ARBA00022840"/>
    </source>
</evidence>
<dbReference type="InterPro" id="IPR036185">
    <property type="entry name" value="DNA_heli_DnaB-like_N_sf"/>
</dbReference>
<keyword evidence="8" id="KW-0413">Isomerase</keyword>
<dbReference type="PANTHER" id="PTHR30153:SF2">
    <property type="entry name" value="REPLICATIVE DNA HELICASE"/>
    <property type="match status" value="1"/>
</dbReference>
<dbReference type="Pfam" id="PF03796">
    <property type="entry name" value="DnaB_C"/>
    <property type="match status" value="1"/>
</dbReference>
<dbReference type="GO" id="GO:0006260">
    <property type="term" value="P:DNA replication"/>
    <property type="evidence" value="ECO:0007669"/>
    <property type="project" value="UniProtKB-KW"/>
</dbReference>
<dbReference type="GO" id="GO:0016787">
    <property type="term" value="F:hydrolase activity"/>
    <property type="evidence" value="ECO:0007669"/>
    <property type="project" value="UniProtKB-KW"/>
</dbReference>
<evidence type="ECO:0000256" key="5">
    <source>
        <dbReference type="ARBA" id="ARBA00022806"/>
    </source>
</evidence>
<evidence type="ECO:0000256" key="1">
    <source>
        <dbReference type="ARBA" id="ARBA00008428"/>
    </source>
</evidence>
<evidence type="ECO:0000259" key="11">
    <source>
        <dbReference type="Pfam" id="PF00772"/>
    </source>
</evidence>
<accession>A0AAP6WNP2</accession>
<evidence type="ECO:0000256" key="10">
    <source>
        <dbReference type="ARBA" id="ARBA00048954"/>
    </source>
</evidence>
<evidence type="ECO:0000313" key="14">
    <source>
        <dbReference type="Proteomes" id="UP000481454"/>
    </source>
</evidence>
<keyword evidence="2" id="KW-0235">DNA replication</keyword>
<evidence type="ECO:0000256" key="9">
    <source>
        <dbReference type="ARBA" id="ARBA00044969"/>
    </source>
</evidence>
<evidence type="ECO:0000256" key="7">
    <source>
        <dbReference type="ARBA" id="ARBA00023125"/>
    </source>
</evidence>
<comment type="similarity">
    <text evidence="1">Belongs to the helicase family. DnaB subfamily.</text>
</comment>
<dbReference type="AlphaFoldDB" id="A0AAP6WNP2"/>
<dbReference type="Pfam" id="PF00772">
    <property type="entry name" value="DnaB"/>
    <property type="match status" value="1"/>
</dbReference>
<dbReference type="InterPro" id="IPR027417">
    <property type="entry name" value="P-loop_NTPase"/>
</dbReference>
<comment type="caution">
    <text evidence="13">The sequence shown here is derived from an EMBL/GenBank/DDBJ whole genome shotgun (WGS) entry which is preliminary data.</text>
</comment>
<dbReference type="GO" id="GO:0043139">
    <property type="term" value="F:5'-3' DNA helicase activity"/>
    <property type="evidence" value="ECO:0007669"/>
    <property type="project" value="UniProtKB-EC"/>
</dbReference>
<sequence>MKSSRQSKLIKKYYDNRASMQILGCLMQQPQLIKSRKYKLSELDFITPYHKTLFLTIYNLAIQGAEEITLADVETYLHNSRPIDYTQIFEKDFDGVEWIVGLKEDSNLANFDYYYNTVIKMSILRSKIESGTDVGEILDKNELDANITSGQLEKLDNMSIKDLLEYFDKKNLESKKRFIVEDDETDRKCGDNAEELREQLKQEPNFGFPLESEYFNTITRGWRRKGFYLETRDSGMGKTRVAIKRLLQITAEEIWDFEIKDFKKNEAAIGNSALYIGTEMDTYEEIEPMMWAFVSGVDEDRIRMNELTEEEEERVDRAIQILKKTKLFLIDEEDYDITYLWYKVEQYVTEYNICAVALDYIELNNALVSEFIQETRGMGAREDQVLLNLSRNIKNIAKKFNVAFFSFTQTTDEARRDNIRDQRAVKGARSLPNKADVGLVTFEPTKKELDLIEPILEQLERRNGLIEGKVPNVCYSFYKNRGGRIKNVKIWGYQNLGNMRFIDMFCTDHKYTQINIDRYRN</sequence>
<dbReference type="SUPFAM" id="SSF48024">
    <property type="entry name" value="N-terminal domain of DnaB helicase"/>
    <property type="match status" value="1"/>
</dbReference>
<dbReference type="Gene3D" id="1.10.860.10">
    <property type="entry name" value="DNAb Helicase, Chain A"/>
    <property type="match status" value="1"/>
</dbReference>
<dbReference type="InterPro" id="IPR007694">
    <property type="entry name" value="DNA_helicase_DnaB-like_C"/>
</dbReference>
<dbReference type="GO" id="GO:0003677">
    <property type="term" value="F:DNA binding"/>
    <property type="evidence" value="ECO:0007669"/>
    <property type="project" value="UniProtKB-KW"/>
</dbReference>
<reference evidence="13 14" key="1">
    <citation type="submission" date="2020-02" db="EMBL/GenBank/DDBJ databases">
        <title>Genomic Insights into the Phylogeny and Genetic Plasticity of the Human and Animal Enteric Pathogen Clostridium perfringens.</title>
        <authorList>
            <person name="Feng Y."/>
            <person name="Hu Y."/>
        </authorList>
    </citation>
    <scope>NUCLEOTIDE SEQUENCE [LARGE SCALE GENOMIC DNA]</scope>
    <source>
        <strain evidence="13 14">CP-40</strain>
    </source>
</reference>
<feature type="domain" description="DNA helicase DnaB-like N-terminal" evidence="11">
    <location>
        <begin position="13"/>
        <end position="84"/>
    </location>
</feature>
<evidence type="ECO:0000256" key="2">
    <source>
        <dbReference type="ARBA" id="ARBA00022705"/>
    </source>
</evidence>
<evidence type="ECO:0000256" key="8">
    <source>
        <dbReference type="ARBA" id="ARBA00023235"/>
    </source>
</evidence>
<dbReference type="PANTHER" id="PTHR30153">
    <property type="entry name" value="REPLICATIVE DNA HELICASE DNAB"/>
    <property type="match status" value="1"/>
</dbReference>
<dbReference type="InterPro" id="IPR007693">
    <property type="entry name" value="DNA_helicase_DnaB-like_N"/>
</dbReference>
<dbReference type="RefSeq" id="WP_164801136.1">
    <property type="nucleotide sequence ID" value="NZ_JAALLZ010000006.1"/>
</dbReference>
<dbReference type="EC" id="5.6.2.3" evidence="9"/>
<keyword evidence="6" id="KW-0067">ATP-binding</keyword>
<dbReference type="GO" id="GO:0005524">
    <property type="term" value="F:ATP binding"/>
    <property type="evidence" value="ECO:0007669"/>
    <property type="project" value="UniProtKB-KW"/>
</dbReference>
<protein>
    <recommendedName>
        <fullName evidence="9">DNA 5'-3' helicase</fullName>
        <ecNumber evidence="9">5.6.2.3</ecNumber>
    </recommendedName>
</protein>
<evidence type="ECO:0000259" key="12">
    <source>
        <dbReference type="Pfam" id="PF03796"/>
    </source>
</evidence>
<name>A0AAP6WNP2_CLOPF</name>
<organism evidence="13 14">
    <name type="scientific">Clostridium perfringens</name>
    <dbReference type="NCBI Taxonomy" id="1502"/>
    <lineage>
        <taxon>Bacteria</taxon>
        <taxon>Bacillati</taxon>
        <taxon>Bacillota</taxon>
        <taxon>Clostridia</taxon>
        <taxon>Eubacteriales</taxon>
        <taxon>Clostridiaceae</taxon>
        <taxon>Clostridium</taxon>
    </lineage>
</organism>
<dbReference type="InterPro" id="IPR016136">
    <property type="entry name" value="DNA_helicase_N/primase_C"/>
</dbReference>
<evidence type="ECO:0000256" key="3">
    <source>
        <dbReference type="ARBA" id="ARBA00022741"/>
    </source>
</evidence>